<protein>
    <submittedName>
        <fullName evidence="1">Uncharacterized protein</fullName>
    </submittedName>
</protein>
<dbReference type="EMBL" id="BTRK01000003">
    <property type="protein sequence ID" value="GMR43321.1"/>
    <property type="molecule type" value="Genomic_DNA"/>
</dbReference>
<reference evidence="2" key="1">
    <citation type="submission" date="2022-10" db="EMBL/GenBank/DDBJ databases">
        <title>Genome assembly of Pristionchus species.</title>
        <authorList>
            <person name="Yoshida K."/>
            <person name="Sommer R.J."/>
        </authorList>
    </citation>
    <scope>NUCLEOTIDE SEQUENCE [LARGE SCALE GENOMIC DNA]</scope>
    <source>
        <strain evidence="2">RS5460</strain>
    </source>
</reference>
<evidence type="ECO:0000313" key="1">
    <source>
        <dbReference type="EMBL" id="GMR43321.1"/>
    </source>
</evidence>
<gene>
    <name evidence="1" type="ORF">PMAYCL1PPCAC_13516</name>
</gene>
<accession>A0AAN4ZM69</accession>
<dbReference type="AlphaFoldDB" id="A0AAN4ZM69"/>
<proteinExistence type="predicted"/>
<keyword evidence="2" id="KW-1185">Reference proteome</keyword>
<dbReference type="Proteomes" id="UP001328107">
    <property type="component" value="Unassembled WGS sequence"/>
</dbReference>
<comment type="caution">
    <text evidence="1">The sequence shown here is derived from an EMBL/GenBank/DDBJ whole genome shotgun (WGS) entry which is preliminary data.</text>
</comment>
<name>A0AAN4ZM69_9BILA</name>
<organism evidence="1 2">
    <name type="scientific">Pristionchus mayeri</name>
    <dbReference type="NCBI Taxonomy" id="1317129"/>
    <lineage>
        <taxon>Eukaryota</taxon>
        <taxon>Metazoa</taxon>
        <taxon>Ecdysozoa</taxon>
        <taxon>Nematoda</taxon>
        <taxon>Chromadorea</taxon>
        <taxon>Rhabditida</taxon>
        <taxon>Rhabditina</taxon>
        <taxon>Diplogasteromorpha</taxon>
        <taxon>Diplogasteroidea</taxon>
        <taxon>Neodiplogasteridae</taxon>
        <taxon>Pristionchus</taxon>
    </lineage>
</organism>
<evidence type="ECO:0000313" key="2">
    <source>
        <dbReference type="Proteomes" id="UP001328107"/>
    </source>
</evidence>
<sequence length="84" mass="9799">MRGRSFAKRGRGLTRSLPDSWACKHSLRRRPCIQSSDERAENEAVRAKTGRWMELQLLPALLGEQMQQPSWLSDHRRKNHDGCR</sequence>